<dbReference type="KEGG" id="ffu:CLAFUR5_08125"/>
<reference evidence="1" key="2">
    <citation type="journal article" date="2022" name="Microb. Genom.">
        <title>A chromosome-scale genome assembly of the tomato pathogen Cladosporium fulvum reveals a compartmentalized genome architecture and the presence of a dispensable chromosome.</title>
        <authorList>
            <person name="Zaccaron A.Z."/>
            <person name="Chen L.H."/>
            <person name="Samaras A."/>
            <person name="Stergiopoulos I."/>
        </authorList>
    </citation>
    <scope>NUCLEOTIDE SEQUENCE</scope>
    <source>
        <strain evidence="1">Race5_Kim</strain>
    </source>
</reference>
<gene>
    <name evidence="1" type="ORF">CLAFUR5_08125</name>
</gene>
<keyword evidence="2" id="KW-1185">Reference proteome</keyword>
<sequence>MAERMSALSCLRSRSTVALKRRPNSPIAIARLDVGAQMLSLIDLKSRTVCQRVVFGGCTCGKITDFVPANSIVSENSIMCKAGLPNQFKDSVSRTRNFSQEWMTVKIRPPPEAVQYLLAMVHIRGVAAQSVSNHLISTYQQRKSSYHNTTHQTNTKMYTSAIILSTLFASALAAPTEKRQAGITIDFIGGPASYSLTIPQDGSWVPTNSDLNISKLRSSANILQICQFQTNPPPAQAAAAVYVPSDDGAIDVGPPQPIVAVSCSGY</sequence>
<protein>
    <submittedName>
        <fullName evidence="1">Uncharacterized protein</fullName>
    </submittedName>
</protein>
<dbReference type="RefSeq" id="XP_047759893.1">
    <property type="nucleotide sequence ID" value="XM_047907273.1"/>
</dbReference>
<proteinExistence type="predicted"/>
<name>A0A9Q8P749_PASFU</name>
<dbReference type="Proteomes" id="UP000756132">
    <property type="component" value="Chromosome 3"/>
</dbReference>
<evidence type="ECO:0000313" key="2">
    <source>
        <dbReference type="Proteomes" id="UP000756132"/>
    </source>
</evidence>
<dbReference type="GeneID" id="71988003"/>
<dbReference type="AlphaFoldDB" id="A0A9Q8P749"/>
<organism evidence="1 2">
    <name type="scientific">Passalora fulva</name>
    <name type="common">Tomato leaf mold</name>
    <name type="synonym">Cladosporium fulvum</name>
    <dbReference type="NCBI Taxonomy" id="5499"/>
    <lineage>
        <taxon>Eukaryota</taxon>
        <taxon>Fungi</taxon>
        <taxon>Dikarya</taxon>
        <taxon>Ascomycota</taxon>
        <taxon>Pezizomycotina</taxon>
        <taxon>Dothideomycetes</taxon>
        <taxon>Dothideomycetidae</taxon>
        <taxon>Mycosphaerellales</taxon>
        <taxon>Mycosphaerellaceae</taxon>
        <taxon>Fulvia</taxon>
    </lineage>
</organism>
<reference evidence="1" key="1">
    <citation type="submission" date="2021-12" db="EMBL/GenBank/DDBJ databases">
        <authorList>
            <person name="Zaccaron A."/>
            <person name="Stergiopoulos I."/>
        </authorList>
    </citation>
    <scope>NUCLEOTIDE SEQUENCE</scope>
    <source>
        <strain evidence="1">Race5_Kim</strain>
    </source>
</reference>
<dbReference type="EMBL" id="CP090165">
    <property type="protein sequence ID" value="UJO15527.1"/>
    <property type="molecule type" value="Genomic_DNA"/>
</dbReference>
<accession>A0A9Q8P749</accession>
<dbReference type="OrthoDB" id="4509278at2759"/>
<evidence type="ECO:0000313" key="1">
    <source>
        <dbReference type="EMBL" id="UJO15527.1"/>
    </source>
</evidence>